<reference evidence="4 5" key="1">
    <citation type="submission" date="2015-11" db="EMBL/GenBank/DDBJ databases">
        <authorList>
            <person name="Lin W."/>
        </authorList>
    </citation>
    <scope>NUCLEOTIDE SEQUENCE [LARGE SCALE GENOMIC DNA]</scope>
    <source>
        <strain evidence="4 5">HCH-1</strain>
    </source>
</reference>
<gene>
    <name evidence="4" type="ORF">ASN18_3114</name>
</gene>
<evidence type="ECO:0000256" key="1">
    <source>
        <dbReference type="ARBA" id="ARBA00009013"/>
    </source>
</evidence>
<dbReference type="PANTHER" id="PTHR33495">
    <property type="entry name" value="ANTI-SIGMA FACTOR ANTAGONIST TM_1081-RELATED-RELATED"/>
    <property type="match status" value="1"/>
</dbReference>
<evidence type="ECO:0000313" key="5">
    <source>
        <dbReference type="Proteomes" id="UP000060487"/>
    </source>
</evidence>
<dbReference type="NCBIfam" id="TIGR00377">
    <property type="entry name" value="ant_ant_sig"/>
    <property type="match status" value="1"/>
</dbReference>
<feature type="domain" description="STAS" evidence="3">
    <location>
        <begin position="12"/>
        <end position="111"/>
    </location>
</feature>
<keyword evidence="5" id="KW-1185">Reference proteome</keyword>
<protein>
    <recommendedName>
        <fullName evidence="2">Anti-sigma factor antagonist</fullName>
    </recommendedName>
</protein>
<accession>A0ABR5SBC9</accession>
<dbReference type="Gene3D" id="3.30.750.24">
    <property type="entry name" value="STAS domain"/>
    <property type="match status" value="1"/>
</dbReference>
<dbReference type="Proteomes" id="UP000060487">
    <property type="component" value="Unassembled WGS sequence"/>
</dbReference>
<dbReference type="SUPFAM" id="SSF52091">
    <property type="entry name" value="SpoIIaa-like"/>
    <property type="match status" value="1"/>
</dbReference>
<dbReference type="PANTHER" id="PTHR33495:SF2">
    <property type="entry name" value="ANTI-SIGMA FACTOR ANTAGONIST TM_1081-RELATED"/>
    <property type="match status" value="1"/>
</dbReference>
<name>A0ABR5SBC9_9BACT</name>
<comment type="caution">
    <text evidence="4">The sequence shown here is derived from an EMBL/GenBank/DDBJ whole genome shotgun (WGS) entry which is preliminary data.</text>
</comment>
<evidence type="ECO:0000313" key="4">
    <source>
        <dbReference type="EMBL" id="KWT76848.1"/>
    </source>
</evidence>
<dbReference type="InterPro" id="IPR003658">
    <property type="entry name" value="Anti-sigma_ant"/>
</dbReference>
<sequence>MNISIRQQSGEIAVVIVSGRIDTVAAPLVEKEIKNVITGGKHKIVIDLSGSDYISSGGLRVLLGTAKDLKAVGGELRLCGLTDNVMKIFKLAGFTKVFNIYETETDAIKSFS</sequence>
<dbReference type="PROSITE" id="PS50801">
    <property type="entry name" value="STAS"/>
    <property type="match status" value="1"/>
</dbReference>
<dbReference type="Pfam" id="PF01740">
    <property type="entry name" value="STAS"/>
    <property type="match status" value="1"/>
</dbReference>
<organism evidence="4 5">
    <name type="scientific">Candidatus Magnetominusculus xianensis</name>
    <dbReference type="NCBI Taxonomy" id="1748249"/>
    <lineage>
        <taxon>Bacteria</taxon>
        <taxon>Pseudomonadati</taxon>
        <taxon>Nitrospirota</taxon>
        <taxon>Nitrospiria</taxon>
        <taxon>Nitrospirales</taxon>
        <taxon>Nitrospiraceae</taxon>
        <taxon>Candidatus Magnetominusculus</taxon>
    </lineage>
</organism>
<evidence type="ECO:0000256" key="2">
    <source>
        <dbReference type="RuleBase" id="RU003749"/>
    </source>
</evidence>
<dbReference type="EMBL" id="LNQR01000124">
    <property type="protein sequence ID" value="KWT76848.1"/>
    <property type="molecule type" value="Genomic_DNA"/>
</dbReference>
<dbReference type="InterPro" id="IPR002645">
    <property type="entry name" value="STAS_dom"/>
</dbReference>
<dbReference type="CDD" id="cd07043">
    <property type="entry name" value="STAS_anti-anti-sigma_factors"/>
    <property type="match status" value="1"/>
</dbReference>
<dbReference type="InterPro" id="IPR036513">
    <property type="entry name" value="STAS_dom_sf"/>
</dbReference>
<evidence type="ECO:0000259" key="3">
    <source>
        <dbReference type="PROSITE" id="PS50801"/>
    </source>
</evidence>
<proteinExistence type="inferred from homology"/>
<comment type="similarity">
    <text evidence="1 2">Belongs to the anti-sigma-factor antagonist family.</text>
</comment>
<dbReference type="RefSeq" id="WP_085053717.1">
    <property type="nucleotide sequence ID" value="NZ_LNQR01000124.1"/>
</dbReference>